<comment type="subcellular location">
    <subcellularLocation>
        <location evidence="1">Cell membrane</location>
        <topology evidence="1">Multi-pass membrane protein</topology>
    </subcellularLocation>
</comment>
<comment type="caution">
    <text evidence="6">The sequence shown here is derived from an EMBL/GenBank/DDBJ whole genome shotgun (WGS) entry which is preliminary data.</text>
</comment>
<dbReference type="OrthoDB" id="158672at2759"/>
<name>A0A8S1NM30_9CILI</name>
<feature type="transmembrane region" description="Helical" evidence="3">
    <location>
        <begin position="985"/>
        <end position="1004"/>
    </location>
</feature>
<evidence type="ECO:0000256" key="3">
    <source>
        <dbReference type="SAM" id="Phobius"/>
    </source>
</evidence>
<dbReference type="InterPro" id="IPR050510">
    <property type="entry name" value="Cation_transp_ATPase_P-type"/>
</dbReference>
<proteinExistence type="predicted"/>
<dbReference type="Pfam" id="PF13246">
    <property type="entry name" value="Cation_ATPase"/>
    <property type="match status" value="1"/>
</dbReference>
<keyword evidence="3" id="KW-1133">Transmembrane helix</keyword>
<feature type="transmembrane region" description="Helical" evidence="3">
    <location>
        <begin position="270"/>
        <end position="294"/>
    </location>
</feature>
<dbReference type="GO" id="GO:1902600">
    <property type="term" value="P:proton transmembrane transport"/>
    <property type="evidence" value="ECO:0007669"/>
    <property type="project" value="TreeGrafter"/>
</dbReference>
<dbReference type="PANTHER" id="PTHR43294">
    <property type="entry name" value="SODIUM/POTASSIUM-TRANSPORTING ATPASE SUBUNIT ALPHA"/>
    <property type="match status" value="1"/>
</dbReference>
<dbReference type="GO" id="GO:1990573">
    <property type="term" value="P:potassium ion import across plasma membrane"/>
    <property type="evidence" value="ECO:0007669"/>
    <property type="project" value="TreeGrafter"/>
</dbReference>
<evidence type="ECO:0000313" key="7">
    <source>
        <dbReference type="Proteomes" id="UP000692954"/>
    </source>
</evidence>
<dbReference type="GO" id="GO:0036376">
    <property type="term" value="P:sodium ion export across plasma membrane"/>
    <property type="evidence" value="ECO:0007669"/>
    <property type="project" value="TreeGrafter"/>
</dbReference>
<protein>
    <recommendedName>
        <fullName evidence="8">Cation-transporting P-type ATPase C-terminal domain-containing protein</fullName>
    </recommendedName>
</protein>
<evidence type="ECO:0000256" key="2">
    <source>
        <dbReference type="ARBA" id="ARBA00022475"/>
    </source>
</evidence>
<dbReference type="Pfam" id="PF00689">
    <property type="entry name" value="Cation_ATPase_C"/>
    <property type="match status" value="1"/>
</dbReference>
<gene>
    <name evidence="6" type="ORF">PSON_ATCC_30995.1.T0610114</name>
</gene>
<feature type="transmembrane region" description="Helical" evidence="3">
    <location>
        <begin position="314"/>
        <end position="335"/>
    </location>
</feature>
<feature type="transmembrane region" description="Helical" evidence="3">
    <location>
        <begin position="716"/>
        <end position="740"/>
    </location>
</feature>
<evidence type="ECO:0000256" key="1">
    <source>
        <dbReference type="ARBA" id="ARBA00004651"/>
    </source>
</evidence>
<dbReference type="AlphaFoldDB" id="A0A8S1NM30"/>
<feature type="transmembrane region" description="Helical" evidence="3">
    <location>
        <begin position="135"/>
        <end position="153"/>
    </location>
</feature>
<dbReference type="EMBL" id="CAJJDN010000061">
    <property type="protein sequence ID" value="CAD8093688.1"/>
    <property type="molecule type" value="Genomic_DNA"/>
</dbReference>
<dbReference type="GO" id="GO:0005391">
    <property type="term" value="F:P-type sodium:potassium-exchanging transporter activity"/>
    <property type="evidence" value="ECO:0007669"/>
    <property type="project" value="TreeGrafter"/>
</dbReference>
<feature type="transmembrane region" description="Helical" evidence="3">
    <location>
        <begin position="912"/>
        <end position="932"/>
    </location>
</feature>
<dbReference type="Pfam" id="PF00122">
    <property type="entry name" value="E1-E2_ATPase"/>
    <property type="match status" value="1"/>
</dbReference>
<dbReference type="GO" id="GO:0030007">
    <property type="term" value="P:intracellular potassium ion homeostasis"/>
    <property type="evidence" value="ECO:0007669"/>
    <property type="project" value="TreeGrafter"/>
</dbReference>
<dbReference type="PANTHER" id="PTHR43294:SF21">
    <property type="entry name" value="CATION TRANSPORTING ATPASE"/>
    <property type="match status" value="1"/>
</dbReference>
<evidence type="ECO:0000259" key="4">
    <source>
        <dbReference type="Pfam" id="PF00122"/>
    </source>
</evidence>
<accession>A0A8S1NM30</accession>
<evidence type="ECO:0008006" key="8">
    <source>
        <dbReference type="Google" id="ProtNLM"/>
    </source>
</evidence>
<sequence length="1013" mass="115349">MANSEMQDMLICKPRFLEKGPDIQTKLQMSINYAEQDEQQERQGPSVYEKYAEMQEYFCPLDQLEGLLKTHFSNGLQSEEASKRQQSKTLDVSDWKMFIKELNLFAFDLIIAMIISISLAIYGSENNLEFSGEEIITSCLLLIVITITFVMGYQQRKKSQYAIQKDNEQTITVYRDGKMQQIQVQNLVSGDICVIEEGLLIYCDMRVLESSDLQIQMNQDVTQAVKGSQIFCGSLIRNGSGKAVVIKTGSSTTLAQIQKRQGSKVLQKQLILFQQIMTLIALFVIILVIIWSGVMSDKDSSEVFAYGFRVVEQVIIAIVPVGLLVIVTISFQMAIRRLAKLKFLIKDAESIETLSEINCLCIGLNEVITTKNYTFNSFHDCKQLQYECGKRNSIHLYYCAILTCNHDNLDGTEKSLIDTFKDDSTENLIKNAKYYVNGIQYHLPFNSSKKYSLSIVEQDGKYYVYIKGAPEIIWSYCNQTLFGKIDIQQTQQFNEQLINQCSKGLRSIGFAFLEILKEEDLKINENDYDFNKQNFVYLGTLYLNNSLNEQTIQIFQKLQHQNIKLVIITGEHAETARVICKKTGYYQNPTIVEGHQLYLHVDDQQEVTRLSSVENKLGNWCSQQEIVFARTSPEQKLSIVKALQQQNYKVAITGEGLTDLGAFRQADISISKKHGSQQMIINSSDLVLTSSKQTFLDSYYAILEAKRAVNNVSKSIMLCLSSNTAMILALFVYCFLGTPLPFSQNLMLLTSISVDLILGISLAREELEYRIPNRTNLFLFAILIIGCIEAGGGLMASFSAYRYFGFNLQNLYFTRFQSVYKVGLNDTYSPDINNLGNTYLPDNCQYNDEMVNYQWSSPNNTIDTRMIFVKCGVCTELQIQNGYLQDCWNTKYEYPDCLINNNYCYTAKASDYASSCFFIVLVLSQCINYFALRTLIKSYNNTKINILAIYGLIISLLLLPIIIYVPGIQWVFQTASMPWELLGSAGLPFCFLLLATAETVKWLLRTYVGFQIL</sequence>
<evidence type="ECO:0000259" key="5">
    <source>
        <dbReference type="Pfam" id="PF00689"/>
    </source>
</evidence>
<keyword evidence="3" id="KW-0812">Transmembrane</keyword>
<feature type="transmembrane region" description="Helical" evidence="3">
    <location>
        <begin position="944"/>
        <end position="965"/>
    </location>
</feature>
<feature type="transmembrane region" description="Helical" evidence="3">
    <location>
        <begin position="746"/>
        <end position="763"/>
    </location>
</feature>
<evidence type="ECO:0000313" key="6">
    <source>
        <dbReference type="EMBL" id="CAD8093688.1"/>
    </source>
</evidence>
<keyword evidence="2" id="KW-1003">Cell membrane</keyword>
<organism evidence="6 7">
    <name type="scientific">Paramecium sonneborni</name>
    <dbReference type="NCBI Taxonomy" id="65129"/>
    <lineage>
        <taxon>Eukaryota</taxon>
        <taxon>Sar</taxon>
        <taxon>Alveolata</taxon>
        <taxon>Ciliophora</taxon>
        <taxon>Intramacronucleata</taxon>
        <taxon>Oligohymenophorea</taxon>
        <taxon>Peniculida</taxon>
        <taxon>Parameciidae</taxon>
        <taxon>Paramecium</taxon>
    </lineage>
</organism>
<feature type="transmembrane region" description="Helical" evidence="3">
    <location>
        <begin position="102"/>
        <end position="123"/>
    </location>
</feature>
<feature type="domain" description="Cation-transporting P-type ATPase C-terminal" evidence="5">
    <location>
        <begin position="739"/>
        <end position="1003"/>
    </location>
</feature>
<feature type="domain" description="P-type ATPase A" evidence="4">
    <location>
        <begin position="168"/>
        <end position="259"/>
    </location>
</feature>
<dbReference type="GO" id="GO:0005886">
    <property type="term" value="C:plasma membrane"/>
    <property type="evidence" value="ECO:0007669"/>
    <property type="project" value="UniProtKB-SubCell"/>
</dbReference>
<keyword evidence="3" id="KW-0472">Membrane</keyword>
<dbReference type="InterPro" id="IPR059000">
    <property type="entry name" value="ATPase_P-type_domA"/>
</dbReference>
<dbReference type="GO" id="GO:0006883">
    <property type="term" value="P:intracellular sodium ion homeostasis"/>
    <property type="evidence" value="ECO:0007669"/>
    <property type="project" value="TreeGrafter"/>
</dbReference>
<dbReference type="Proteomes" id="UP000692954">
    <property type="component" value="Unassembled WGS sequence"/>
</dbReference>
<reference evidence="6" key="1">
    <citation type="submission" date="2021-01" db="EMBL/GenBank/DDBJ databases">
        <authorList>
            <consortium name="Genoscope - CEA"/>
            <person name="William W."/>
        </authorList>
    </citation>
    <scope>NUCLEOTIDE SEQUENCE</scope>
</reference>
<feature type="transmembrane region" description="Helical" evidence="3">
    <location>
        <begin position="775"/>
        <end position="801"/>
    </location>
</feature>
<dbReference type="InterPro" id="IPR006068">
    <property type="entry name" value="ATPase_P-typ_cation-transptr_C"/>
</dbReference>
<keyword evidence="7" id="KW-1185">Reference proteome</keyword>